<accession>W2N4S1</accession>
<protein>
    <submittedName>
        <fullName evidence="1">Uncharacterized protein</fullName>
    </submittedName>
</protein>
<name>W2N4S1_PHYNI</name>
<evidence type="ECO:0000313" key="1">
    <source>
        <dbReference type="EMBL" id="ETM42714.1"/>
    </source>
</evidence>
<gene>
    <name evidence="1" type="ORF">L914_11692</name>
</gene>
<dbReference type="AlphaFoldDB" id="W2N4S1"/>
<proteinExistence type="predicted"/>
<reference evidence="1" key="1">
    <citation type="submission" date="2013-11" db="EMBL/GenBank/DDBJ databases">
        <title>The Genome Sequence of Phytophthora parasitica IAC_01/95.</title>
        <authorList>
            <consortium name="The Broad Institute Genomics Platform"/>
            <person name="Russ C."/>
            <person name="Tyler B."/>
            <person name="Panabieres F."/>
            <person name="Shan W."/>
            <person name="Tripathy S."/>
            <person name="Grunwald N."/>
            <person name="Machado M."/>
            <person name="Johnson C.S."/>
            <person name="Arredondo F."/>
            <person name="Hong C."/>
            <person name="Coffey M."/>
            <person name="Young S.K."/>
            <person name="Zeng Q."/>
            <person name="Gargeya S."/>
            <person name="Fitzgerald M."/>
            <person name="Abouelleil A."/>
            <person name="Alvarado L."/>
            <person name="Chapman S.B."/>
            <person name="Gainer-Dewar J."/>
            <person name="Goldberg J."/>
            <person name="Griggs A."/>
            <person name="Gujja S."/>
            <person name="Hansen M."/>
            <person name="Howarth C."/>
            <person name="Imamovic A."/>
            <person name="Ireland A."/>
            <person name="Larimer J."/>
            <person name="McCowan C."/>
            <person name="Murphy C."/>
            <person name="Pearson M."/>
            <person name="Poon T.W."/>
            <person name="Priest M."/>
            <person name="Roberts A."/>
            <person name="Saif S."/>
            <person name="Shea T."/>
            <person name="Sykes S."/>
            <person name="Wortman J."/>
            <person name="Nusbaum C."/>
            <person name="Birren B."/>
        </authorList>
    </citation>
    <scope>NUCLEOTIDE SEQUENCE [LARGE SCALE GENOMIC DNA]</scope>
    <source>
        <strain evidence="1">IAC_01/95</strain>
    </source>
</reference>
<dbReference type="Proteomes" id="UP000054532">
    <property type="component" value="Unassembled WGS sequence"/>
</dbReference>
<sequence length="34" mass="3821">MWPSCVYMSAPWRIPRPGVNEGATGPIWFGAWPC</sequence>
<organism evidence="1">
    <name type="scientific">Phytophthora nicotianae</name>
    <name type="common">Potato buckeye rot agent</name>
    <name type="synonym">Phytophthora parasitica</name>
    <dbReference type="NCBI Taxonomy" id="4792"/>
    <lineage>
        <taxon>Eukaryota</taxon>
        <taxon>Sar</taxon>
        <taxon>Stramenopiles</taxon>
        <taxon>Oomycota</taxon>
        <taxon>Peronosporomycetes</taxon>
        <taxon>Peronosporales</taxon>
        <taxon>Peronosporaceae</taxon>
        <taxon>Phytophthora</taxon>
    </lineage>
</organism>
<dbReference type="EMBL" id="KI693756">
    <property type="protein sequence ID" value="ETM42714.1"/>
    <property type="molecule type" value="Genomic_DNA"/>
</dbReference>